<dbReference type="GO" id="GO:0000287">
    <property type="term" value="F:magnesium ion binding"/>
    <property type="evidence" value="ECO:0007669"/>
    <property type="project" value="UniProtKB-UniRule"/>
</dbReference>
<dbReference type="Pfam" id="PF03484">
    <property type="entry name" value="B5"/>
    <property type="match status" value="1"/>
</dbReference>
<evidence type="ECO:0000313" key="21">
    <source>
        <dbReference type="Proteomes" id="UP001268683"/>
    </source>
</evidence>
<feature type="binding site" evidence="15">
    <location>
        <position position="458"/>
    </location>
    <ligand>
        <name>Mg(2+)</name>
        <dbReference type="ChEBI" id="CHEBI:18420"/>
        <note>shared with alpha subunit</note>
    </ligand>
</feature>
<comment type="subcellular location">
    <subcellularLocation>
        <location evidence="1 15">Cytoplasm</location>
    </subcellularLocation>
</comment>
<dbReference type="GO" id="GO:0009328">
    <property type="term" value="C:phenylalanine-tRNA ligase complex"/>
    <property type="evidence" value="ECO:0007669"/>
    <property type="project" value="TreeGrafter"/>
</dbReference>
<evidence type="ECO:0000259" key="19">
    <source>
        <dbReference type="PROSITE" id="PS51483"/>
    </source>
</evidence>
<name>A0AA52EDZ5_9PROT</name>
<evidence type="ECO:0000256" key="1">
    <source>
        <dbReference type="ARBA" id="ARBA00004496"/>
    </source>
</evidence>
<evidence type="ECO:0000256" key="10">
    <source>
        <dbReference type="ARBA" id="ARBA00022842"/>
    </source>
</evidence>
<dbReference type="SMART" id="SM00874">
    <property type="entry name" value="B5"/>
    <property type="match status" value="1"/>
</dbReference>
<evidence type="ECO:0000256" key="6">
    <source>
        <dbReference type="ARBA" id="ARBA00022598"/>
    </source>
</evidence>
<keyword evidence="8 15" id="KW-0547">Nucleotide-binding</keyword>
<dbReference type="PANTHER" id="PTHR10947">
    <property type="entry name" value="PHENYLALANYL-TRNA SYNTHETASE BETA CHAIN AND LEUCINE-RICH REPEAT-CONTAINING PROTEIN 47"/>
    <property type="match status" value="1"/>
</dbReference>
<dbReference type="InterPro" id="IPR002547">
    <property type="entry name" value="tRNA-bd_dom"/>
</dbReference>
<keyword evidence="7 15" id="KW-0479">Metal-binding</keyword>
<evidence type="ECO:0000256" key="13">
    <source>
        <dbReference type="ARBA" id="ARBA00023146"/>
    </source>
</evidence>
<dbReference type="SUPFAM" id="SSF56037">
    <property type="entry name" value="PheT/TilS domain"/>
    <property type="match status" value="1"/>
</dbReference>
<dbReference type="InterPro" id="IPR009061">
    <property type="entry name" value="DNA-bd_dom_put_sf"/>
</dbReference>
<keyword evidence="12 15" id="KW-0648">Protein biosynthesis</keyword>
<accession>A0AA52EDZ5</accession>
<dbReference type="SUPFAM" id="SSF50249">
    <property type="entry name" value="Nucleic acid-binding proteins"/>
    <property type="match status" value="1"/>
</dbReference>
<evidence type="ECO:0000256" key="12">
    <source>
        <dbReference type="ARBA" id="ARBA00022917"/>
    </source>
</evidence>
<sequence>MKFTLSWLKDHLETEASLTEILDILNAIGLEVEEVVDPSETLGAFKIGYVKAAEKHPDADKLQVCIVDTGSEEITVVCGAPNARADMKVVLGRPGDYVPGLDVTLALRPVRGVESNGMMCSSAELNLGEDSDGIMDLPADAPVGESYIDYAGLNDPVIEIAITPNRQDCLGVYGIARDLAAAGLGRLKPYQIPEIKGSFESPVSVSVQGEGCPAYIGYSFRGVKNDQSPLWLQNRLTSVGVKVISKLVDVTNYISYEFGRPLHVYDAAKVTGNIVTRVATEGESFTALDDNEYTCIGGESVIADEAGILGFAGIIGGSASGVSEETTDVILEIGYFDPIRAATTGRHHGILTDARYRSERGLDAGFMEAGAKIAVQMILDLCGGDVSQPFSDGTAPILDKTVSFRSDRVMTLGGVDLPAEKSIEILSSLGFTVQESNPYMVTIPSWRTDVDGEADLVEEVLRIYGYDNIPSVQLDVTNHKAGTTLSDNQKRARATKRGLASSGMHEAVTWSFMSQADAVAFGGGDSKLTVDNPISSDLDQMRPSILPNLLKAAQRNKDRGNGNMALFEVGPVYLDDTNKGQLLVASGIRTGQTNERHWAVASDDVSVFEAKADALRALEAAGAPVQNLQVFTEAPEYYHPGRKGTLRLGPKNILASFGELHPSALKALDVDGPAVGFEVYLDRIPAARNKTANKGALDVSNLQSVERDFAFLVDQNKAAGDLLRAVKGADKKYISSVSLFDVYEGKGVPEGQKSLALCVTLTPDTTTFADSDIEQISAKIIQAAHKSVGAELRG</sequence>
<dbReference type="SUPFAM" id="SSF46955">
    <property type="entry name" value="Putative DNA-binding domain"/>
    <property type="match status" value="1"/>
</dbReference>
<dbReference type="PROSITE" id="PS51483">
    <property type="entry name" value="B5"/>
    <property type="match status" value="1"/>
</dbReference>
<evidence type="ECO:0000256" key="8">
    <source>
        <dbReference type="ARBA" id="ARBA00022741"/>
    </source>
</evidence>
<feature type="domain" description="FDX-ACB" evidence="18">
    <location>
        <begin position="700"/>
        <end position="793"/>
    </location>
</feature>
<keyword evidence="6 15" id="KW-0436">Ligase</keyword>
<dbReference type="InterPro" id="IPR020825">
    <property type="entry name" value="Phe-tRNA_synthase-like_B3/B4"/>
</dbReference>
<proteinExistence type="inferred from homology"/>
<evidence type="ECO:0000256" key="15">
    <source>
        <dbReference type="HAMAP-Rule" id="MF_00283"/>
    </source>
</evidence>
<evidence type="ECO:0000256" key="4">
    <source>
        <dbReference type="ARBA" id="ARBA00022490"/>
    </source>
</evidence>
<dbReference type="Pfam" id="PF03483">
    <property type="entry name" value="B3_4"/>
    <property type="match status" value="1"/>
</dbReference>
<evidence type="ECO:0000256" key="2">
    <source>
        <dbReference type="ARBA" id="ARBA00008653"/>
    </source>
</evidence>
<dbReference type="Gene3D" id="3.50.40.10">
    <property type="entry name" value="Phenylalanyl-trna Synthetase, Chain B, domain 3"/>
    <property type="match status" value="1"/>
</dbReference>
<feature type="domain" description="TRNA-binding" evidence="17">
    <location>
        <begin position="39"/>
        <end position="148"/>
    </location>
</feature>
<evidence type="ECO:0000256" key="7">
    <source>
        <dbReference type="ARBA" id="ARBA00022723"/>
    </source>
</evidence>
<evidence type="ECO:0000256" key="14">
    <source>
        <dbReference type="ARBA" id="ARBA00049255"/>
    </source>
</evidence>
<comment type="cofactor">
    <cofactor evidence="15">
        <name>Mg(2+)</name>
        <dbReference type="ChEBI" id="CHEBI:18420"/>
    </cofactor>
    <text evidence="15">Binds 2 magnesium ions per tetramer.</text>
</comment>
<keyword evidence="10 15" id="KW-0460">Magnesium</keyword>
<dbReference type="InterPro" id="IPR005121">
    <property type="entry name" value="Fdx_antiC-bd"/>
</dbReference>
<gene>
    <name evidence="15 20" type="primary">pheT</name>
    <name evidence="20" type="ORF">QGN29_04945</name>
</gene>
<dbReference type="InterPro" id="IPR033714">
    <property type="entry name" value="tRNA_bind_bactPheRS"/>
</dbReference>
<dbReference type="EC" id="6.1.1.20" evidence="15"/>
<organism evidence="20 21">
    <name type="scientific">Temperatibacter marinus</name>
    <dbReference type="NCBI Taxonomy" id="1456591"/>
    <lineage>
        <taxon>Bacteria</taxon>
        <taxon>Pseudomonadati</taxon>
        <taxon>Pseudomonadota</taxon>
        <taxon>Alphaproteobacteria</taxon>
        <taxon>Kordiimonadales</taxon>
        <taxon>Temperatibacteraceae</taxon>
        <taxon>Temperatibacter</taxon>
    </lineage>
</organism>
<dbReference type="SUPFAM" id="SSF55681">
    <property type="entry name" value="Class II aaRS and biotin synthetases"/>
    <property type="match status" value="1"/>
</dbReference>
<dbReference type="CDD" id="cd02796">
    <property type="entry name" value="tRNA_bind_bactPheRS"/>
    <property type="match status" value="1"/>
</dbReference>
<dbReference type="HAMAP" id="MF_00283">
    <property type="entry name" value="Phe_tRNA_synth_beta1"/>
    <property type="match status" value="1"/>
</dbReference>
<dbReference type="InterPro" id="IPR045060">
    <property type="entry name" value="Phe-tRNA-ligase_IIc_bsu"/>
</dbReference>
<comment type="subunit">
    <text evidence="3 15">Tetramer of two alpha and two beta subunits.</text>
</comment>
<comment type="similarity">
    <text evidence="2 15">Belongs to the phenylalanyl-tRNA synthetase beta subunit family. Type 1 subfamily.</text>
</comment>
<dbReference type="NCBIfam" id="TIGR00472">
    <property type="entry name" value="pheT_bact"/>
    <property type="match status" value="1"/>
</dbReference>
<keyword evidence="11 16" id="KW-0694">RNA-binding</keyword>
<dbReference type="Pfam" id="PF17759">
    <property type="entry name" value="tRNA_synthFbeta"/>
    <property type="match status" value="1"/>
</dbReference>
<dbReference type="AlphaFoldDB" id="A0AA52EDZ5"/>
<reference evidence="20" key="1">
    <citation type="submission" date="2023-04" db="EMBL/GenBank/DDBJ databases">
        <title>Complete genome sequence of Temperatibacter marinus.</title>
        <authorList>
            <person name="Rong J.-C."/>
            <person name="Yi M.-L."/>
            <person name="Zhao Q."/>
        </authorList>
    </citation>
    <scope>NUCLEOTIDE SEQUENCE</scope>
    <source>
        <strain evidence="20">NBRC 110045</strain>
    </source>
</reference>
<dbReference type="PROSITE" id="PS51447">
    <property type="entry name" value="FDX_ACB"/>
    <property type="match status" value="1"/>
</dbReference>
<dbReference type="FunFam" id="2.40.50.140:FF:000045">
    <property type="entry name" value="Phenylalanine--tRNA ligase beta subunit"/>
    <property type="match status" value="1"/>
</dbReference>
<evidence type="ECO:0000259" key="18">
    <source>
        <dbReference type="PROSITE" id="PS51447"/>
    </source>
</evidence>
<dbReference type="InterPro" id="IPR004532">
    <property type="entry name" value="Phe-tRNA-ligase_IIc_bsu_bact"/>
</dbReference>
<feature type="binding site" evidence="15">
    <location>
        <position position="449"/>
    </location>
    <ligand>
        <name>Mg(2+)</name>
        <dbReference type="ChEBI" id="CHEBI:18420"/>
        <note>shared with alpha subunit</note>
    </ligand>
</feature>
<dbReference type="InterPro" id="IPR045864">
    <property type="entry name" value="aa-tRNA-synth_II/BPL/LPL"/>
</dbReference>
<evidence type="ECO:0000256" key="5">
    <source>
        <dbReference type="ARBA" id="ARBA00022555"/>
    </source>
</evidence>
<dbReference type="SUPFAM" id="SSF54991">
    <property type="entry name" value="Anticodon-binding domain of PheRS"/>
    <property type="match status" value="1"/>
</dbReference>
<comment type="catalytic activity">
    <reaction evidence="14 15">
        <text>tRNA(Phe) + L-phenylalanine + ATP = L-phenylalanyl-tRNA(Phe) + AMP + diphosphate + H(+)</text>
        <dbReference type="Rhea" id="RHEA:19413"/>
        <dbReference type="Rhea" id="RHEA-COMP:9668"/>
        <dbReference type="Rhea" id="RHEA-COMP:9699"/>
        <dbReference type="ChEBI" id="CHEBI:15378"/>
        <dbReference type="ChEBI" id="CHEBI:30616"/>
        <dbReference type="ChEBI" id="CHEBI:33019"/>
        <dbReference type="ChEBI" id="CHEBI:58095"/>
        <dbReference type="ChEBI" id="CHEBI:78442"/>
        <dbReference type="ChEBI" id="CHEBI:78531"/>
        <dbReference type="ChEBI" id="CHEBI:456215"/>
        <dbReference type="EC" id="6.1.1.20"/>
    </reaction>
</comment>
<keyword evidence="21" id="KW-1185">Reference proteome</keyword>
<dbReference type="Gene3D" id="2.40.50.140">
    <property type="entry name" value="Nucleic acid-binding proteins"/>
    <property type="match status" value="1"/>
</dbReference>
<dbReference type="GO" id="GO:0006432">
    <property type="term" value="P:phenylalanyl-tRNA aminoacylation"/>
    <property type="evidence" value="ECO:0007669"/>
    <property type="project" value="UniProtKB-UniRule"/>
</dbReference>
<dbReference type="InterPro" id="IPR012340">
    <property type="entry name" value="NA-bd_OB-fold"/>
</dbReference>
<dbReference type="NCBIfam" id="NF045760">
    <property type="entry name" value="YtpR"/>
    <property type="match status" value="1"/>
</dbReference>
<feature type="binding site" evidence="15">
    <location>
        <position position="459"/>
    </location>
    <ligand>
        <name>Mg(2+)</name>
        <dbReference type="ChEBI" id="CHEBI:18420"/>
        <note>shared with alpha subunit</note>
    </ligand>
</feature>
<keyword evidence="9 15" id="KW-0067">ATP-binding</keyword>
<dbReference type="SMART" id="SM00873">
    <property type="entry name" value="B3_4"/>
    <property type="match status" value="1"/>
</dbReference>
<dbReference type="InterPro" id="IPR005147">
    <property type="entry name" value="tRNA_synthase_B5-dom"/>
</dbReference>
<evidence type="ECO:0000256" key="16">
    <source>
        <dbReference type="PROSITE-ProRule" id="PRU00209"/>
    </source>
</evidence>
<evidence type="ECO:0000313" key="20">
    <source>
        <dbReference type="EMBL" id="WND03722.1"/>
    </source>
</evidence>
<dbReference type="EMBL" id="CP123872">
    <property type="protein sequence ID" value="WND03722.1"/>
    <property type="molecule type" value="Genomic_DNA"/>
</dbReference>
<dbReference type="Proteomes" id="UP001268683">
    <property type="component" value="Chromosome"/>
</dbReference>
<keyword evidence="4 15" id="KW-0963">Cytoplasm</keyword>
<dbReference type="PANTHER" id="PTHR10947:SF0">
    <property type="entry name" value="PHENYLALANINE--TRNA LIGASE BETA SUBUNIT"/>
    <property type="match status" value="1"/>
</dbReference>
<dbReference type="GO" id="GO:0000049">
    <property type="term" value="F:tRNA binding"/>
    <property type="evidence" value="ECO:0007669"/>
    <property type="project" value="UniProtKB-UniRule"/>
</dbReference>
<dbReference type="InterPro" id="IPR041616">
    <property type="entry name" value="PheRS_beta_core"/>
</dbReference>
<dbReference type="GO" id="GO:0004826">
    <property type="term" value="F:phenylalanine-tRNA ligase activity"/>
    <property type="evidence" value="ECO:0007669"/>
    <property type="project" value="UniProtKB-UniRule"/>
</dbReference>
<keyword evidence="13 15" id="KW-0030">Aminoacyl-tRNA synthetase</keyword>
<protein>
    <recommendedName>
        <fullName evidence="15">Phenylalanine--tRNA ligase beta subunit</fullName>
        <ecNumber evidence="15">6.1.1.20</ecNumber>
    </recommendedName>
    <alternativeName>
        <fullName evidence="15">Phenylalanyl-tRNA synthetase beta subunit</fullName>
        <shortName evidence="15">PheRS</shortName>
    </alternativeName>
</protein>
<dbReference type="PROSITE" id="PS50886">
    <property type="entry name" value="TRBD"/>
    <property type="match status" value="1"/>
</dbReference>
<dbReference type="RefSeq" id="WP_310799576.1">
    <property type="nucleotide sequence ID" value="NZ_CP123872.1"/>
</dbReference>
<feature type="domain" description="B5" evidence="19">
    <location>
        <begin position="397"/>
        <end position="471"/>
    </location>
</feature>
<dbReference type="CDD" id="cd00769">
    <property type="entry name" value="PheRS_beta_core"/>
    <property type="match status" value="1"/>
</dbReference>
<dbReference type="InterPro" id="IPR036690">
    <property type="entry name" value="Fdx_antiC-bd_sf"/>
</dbReference>
<dbReference type="Gene3D" id="3.30.70.380">
    <property type="entry name" value="Ferrodoxin-fold anticodon-binding domain"/>
    <property type="match status" value="1"/>
</dbReference>
<dbReference type="KEGG" id="tmk:QGN29_04945"/>
<dbReference type="SMART" id="SM00896">
    <property type="entry name" value="FDX-ACB"/>
    <property type="match status" value="1"/>
</dbReference>
<dbReference type="Gene3D" id="3.30.930.10">
    <property type="entry name" value="Bira Bifunctional Protein, Domain 2"/>
    <property type="match status" value="1"/>
</dbReference>
<dbReference type="Pfam" id="PF01588">
    <property type="entry name" value="tRNA_bind"/>
    <property type="match status" value="1"/>
</dbReference>
<dbReference type="Pfam" id="PF03147">
    <property type="entry name" value="FDX-ACB"/>
    <property type="match status" value="1"/>
</dbReference>
<evidence type="ECO:0000256" key="3">
    <source>
        <dbReference type="ARBA" id="ARBA00011209"/>
    </source>
</evidence>
<dbReference type="InterPro" id="IPR005146">
    <property type="entry name" value="B3/B4_tRNA-bd"/>
</dbReference>
<keyword evidence="5 16" id="KW-0820">tRNA-binding</keyword>
<evidence type="ECO:0000259" key="17">
    <source>
        <dbReference type="PROSITE" id="PS50886"/>
    </source>
</evidence>
<dbReference type="Gene3D" id="3.30.56.10">
    <property type="match status" value="2"/>
</dbReference>
<dbReference type="GO" id="GO:0005524">
    <property type="term" value="F:ATP binding"/>
    <property type="evidence" value="ECO:0007669"/>
    <property type="project" value="UniProtKB-UniRule"/>
</dbReference>
<feature type="binding site" evidence="15">
    <location>
        <position position="455"/>
    </location>
    <ligand>
        <name>Mg(2+)</name>
        <dbReference type="ChEBI" id="CHEBI:18420"/>
        <note>shared with alpha subunit</note>
    </ligand>
</feature>
<evidence type="ECO:0000256" key="11">
    <source>
        <dbReference type="ARBA" id="ARBA00022884"/>
    </source>
</evidence>
<evidence type="ECO:0000256" key="9">
    <source>
        <dbReference type="ARBA" id="ARBA00022840"/>
    </source>
</evidence>